<evidence type="ECO:0000256" key="3">
    <source>
        <dbReference type="ARBA" id="ARBA00022452"/>
    </source>
</evidence>
<evidence type="ECO:0000256" key="4">
    <source>
        <dbReference type="ARBA" id="ARBA00022692"/>
    </source>
</evidence>
<feature type="domain" description="TonB-dependent receptor plug" evidence="12">
    <location>
        <begin position="121"/>
        <end position="245"/>
    </location>
</feature>
<dbReference type="InterPro" id="IPR037066">
    <property type="entry name" value="Plug_dom_sf"/>
</dbReference>
<organism evidence="13 14">
    <name type="scientific">Pedobacter westerhofensis</name>
    <dbReference type="NCBI Taxonomy" id="425512"/>
    <lineage>
        <taxon>Bacteria</taxon>
        <taxon>Pseudomonadati</taxon>
        <taxon>Bacteroidota</taxon>
        <taxon>Sphingobacteriia</taxon>
        <taxon>Sphingobacteriales</taxon>
        <taxon>Sphingobacteriaceae</taxon>
        <taxon>Pedobacter</taxon>
    </lineage>
</organism>
<keyword evidence="3 8" id="KW-1134">Transmembrane beta strand</keyword>
<dbReference type="Pfam" id="PF13715">
    <property type="entry name" value="CarbopepD_reg_2"/>
    <property type="match status" value="1"/>
</dbReference>
<dbReference type="Pfam" id="PF00593">
    <property type="entry name" value="TonB_dep_Rec_b-barrel"/>
    <property type="match status" value="1"/>
</dbReference>
<dbReference type="InterPro" id="IPR036942">
    <property type="entry name" value="Beta-barrel_TonB_sf"/>
</dbReference>
<keyword evidence="14" id="KW-1185">Reference proteome</keyword>
<accession>A0A521DEE0</accession>
<evidence type="ECO:0000259" key="12">
    <source>
        <dbReference type="Pfam" id="PF07715"/>
    </source>
</evidence>
<dbReference type="Proteomes" id="UP000320300">
    <property type="component" value="Unassembled WGS sequence"/>
</dbReference>
<dbReference type="EMBL" id="FXTN01000005">
    <property type="protein sequence ID" value="SMO70097.1"/>
    <property type="molecule type" value="Genomic_DNA"/>
</dbReference>
<dbReference type="SUPFAM" id="SSF49464">
    <property type="entry name" value="Carboxypeptidase regulatory domain-like"/>
    <property type="match status" value="1"/>
</dbReference>
<dbReference type="InterPro" id="IPR023997">
    <property type="entry name" value="TonB-dep_OMP_SusC/RagA_CS"/>
</dbReference>
<dbReference type="SUPFAM" id="SSF56935">
    <property type="entry name" value="Porins"/>
    <property type="match status" value="1"/>
</dbReference>
<evidence type="ECO:0000256" key="7">
    <source>
        <dbReference type="ARBA" id="ARBA00023237"/>
    </source>
</evidence>
<dbReference type="OrthoDB" id="9768177at2"/>
<dbReference type="InterPro" id="IPR008969">
    <property type="entry name" value="CarboxyPept-like_regulatory"/>
</dbReference>
<feature type="domain" description="TonB-dependent receptor-like beta-barrel" evidence="11">
    <location>
        <begin position="402"/>
        <end position="958"/>
    </location>
</feature>
<evidence type="ECO:0000256" key="5">
    <source>
        <dbReference type="ARBA" id="ARBA00023077"/>
    </source>
</evidence>
<protein>
    <submittedName>
        <fullName evidence="13">Iron complex outermembrane recepter protein</fullName>
    </submittedName>
</protein>
<dbReference type="NCBIfam" id="TIGR04056">
    <property type="entry name" value="OMP_RagA_SusC"/>
    <property type="match status" value="1"/>
</dbReference>
<comment type="similarity">
    <text evidence="8 9">Belongs to the TonB-dependent receptor family.</text>
</comment>
<evidence type="ECO:0000256" key="10">
    <source>
        <dbReference type="SAM" id="SignalP"/>
    </source>
</evidence>
<dbReference type="InterPro" id="IPR039426">
    <property type="entry name" value="TonB-dep_rcpt-like"/>
</dbReference>
<evidence type="ECO:0000259" key="11">
    <source>
        <dbReference type="Pfam" id="PF00593"/>
    </source>
</evidence>
<comment type="subcellular location">
    <subcellularLocation>
        <location evidence="1 8">Cell outer membrane</location>
        <topology evidence="1 8">Multi-pass membrane protein</topology>
    </subcellularLocation>
</comment>
<dbReference type="FunFam" id="2.170.130.10:FF:000008">
    <property type="entry name" value="SusC/RagA family TonB-linked outer membrane protein"/>
    <property type="match status" value="1"/>
</dbReference>
<dbReference type="InterPro" id="IPR012910">
    <property type="entry name" value="Plug_dom"/>
</dbReference>
<evidence type="ECO:0000256" key="1">
    <source>
        <dbReference type="ARBA" id="ARBA00004571"/>
    </source>
</evidence>
<dbReference type="Gene3D" id="2.60.40.1120">
    <property type="entry name" value="Carboxypeptidase-like, regulatory domain"/>
    <property type="match status" value="1"/>
</dbReference>
<reference evidence="13 14" key="1">
    <citation type="submission" date="2017-05" db="EMBL/GenBank/DDBJ databases">
        <authorList>
            <person name="Varghese N."/>
            <person name="Submissions S."/>
        </authorList>
    </citation>
    <scope>NUCLEOTIDE SEQUENCE [LARGE SCALE GENOMIC DNA]</scope>
    <source>
        <strain evidence="13 14">DSM 19036</strain>
    </source>
</reference>
<keyword evidence="10" id="KW-0732">Signal</keyword>
<proteinExistence type="inferred from homology"/>
<evidence type="ECO:0000256" key="2">
    <source>
        <dbReference type="ARBA" id="ARBA00022448"/>
    </source>
</evidence>
<evidence type="ECO:0000256" key="8">
    <source>
        <dbReference type="PROSITE-ProRule" id="PRU01360"/>
    </source>
</evidence>
<dbReference type="InterPro" id="IPR023996">
    <property type="entry name" value="TonB-dep_OMP_SusC/RagA"/>
</dbReference>
<evidence type="ECO:0000256" key="9">
    <source>
        <dbReference type="RuleBase" id="RU003357"/>
    </source>
</evidence>
<feature type="signal peptide" evidence="10">
    <location>
        <begin position="1"/>
        <end position="24"/>
    </location>
</feature>
<name>A0A521DEE0_9SPHI</name>
<dbReference type="PROSITE" id="PS52016">
    <property type="entry name" value="TONB_DEPENDENT_REC_3"/>
    <property type="match status" value="1"/>
</dbReference>
<dbReference type="InterPro" id="IPR000531">
    <property type="entry name" value="Beta-barrel_TonB"/>
</dbReference>
<keyword evidence="4 8" id="KW-0812">Transmembrane</keyword>
<dbReference type="AlphaFoldDB" id="A0A521DEE0"/>
<keyword evidence="6 8" id="KW-0472">Membrane</keyword>
<dbReference type="Gene3D" id="2.40.170.20">
    <property type="entry name" value="TonB-dependent receptor, beta-barrel domain"/>
    <property type="match status" value="1"/>
</dbReference>
<dbReference type="Pfam" id="PF07715">
    <property type="entry name" value="Plug"/>
    <property type="match status" value="1"/>
</dbReference>
<evidence type="ECO:0000313" key="14">
    <source>
        <dbReference type="Proteomes" id="UP000320300"/>
    </source>
</evidence>
<keyword evidence="2 8" id="KW-0813">Transport</keyword>
<dbReference type="RefSeq" id="WP_142528394.1">
    <property type="nucleotide sequence ID" value="NZ_CBCSJO010000005.1"/>
</dbReference>
<feature type="chain" id="PRO_5021804146" evidence="10">
    <location>
        <begin position="25"/>
        <end position="994"/>
    </location>
</feature>
<dbReference type="NCBIfam" id="TIGR04057">
    <property type="entry name" value="SusC_RagA_signa"/>
    <property type="match status" value="1"/>
</dbReference>
<evidence type="ECO:0000256" key="6">
    <source>
        <dbReference type="ARBA" id="ARBA00023136"/>
    </source>
</evidence>
<keyword evidence="7 8" id="KW-0998">Cell outer membrane</keyword>
<keyword evidence="5 9" id="KW-0798">TonB box</keyword>
<dbReference type="GO" id="GO:0009279">
    <property type="term" value="C:cell outer membrane"/>
    <property type="evidence" value="ECO:0007669"/>
    <property type="project" value="UniProtKB-SubCell"/>
</dbReference>
<gene>
    <name evidence="13" type="ORF">SAMN06265348_105291</name>
</gene>
<sequence length="994" mass="108133">MKVFYVMRRVLLLVLTFAALAVQAQTGTITGKVVDETGLGLPGVSVQVKGQTKVSSTDARGNYRLTGVASGSVTLTATYIGYRSIDMDVTVQANTVANFSLKPDAQNLNEVVVIGYGTAQKKDLTGSITTVGAKEFQQGNITSPEQLISGKVAGVSITSNGGAPGSGSTIRVRGGASLNASNDPLIVVDGVPFSSNLLPGATSSNVIAGVGNPLSLINPNDIETFTILKDANATAIYGSRASNGVILITTKKGRSGAPVINFSSVNSYLTVAKKVDVLSADQIRTYVNANGTADQKALLGTANTDWQDVIYKNVFSTDNNLSIAGTFKKVPYRFSGGYLDQKGSLLTDNLTRASAALTLNPTFFDNHLKVDLNLKGTLSESRFANQDAVKAAIQFDPTQPVYANNPYGNYFEWVGSTGQLNPNAPRNPLGLIEEKTDLGKADRSFGNLRLDYSFHFLPELHLNANGGYDVSKGYGTTNIPAYAAQSFATNGSATQYNSVRHNKLAEVYFNYAKDLKGINSNINATAGYGYYDNATTTYNFNSYNAIGGLLSTPVFPFDVQRNRLLSYYGRVVYTLADKYILSGTMRADGSSKFSEDQRWGYFPSAGFTWKAINEDFLKESKVFSDLKLRLSYGITGQQDGIANLSYLPNYYNSVNEQQYYIGGQYYHFYTPLAYDANLKWETSTTYNAGIDYGLFKGRVFGSVDVYYKKTKDLLSTVPIPVGTNFSNLLLTNVGNMENKGIEASINVAIVKSDDINWDMGFNVTYNKNKVTNLSLNPDPNYKIGAGDITGATGTTLKWNAAGYNPGAFLVYKQVYNAQGAPIEGVYQDLNNDGVVNDQDRYFYKSPQAKVILGFTTSFNYKKWTLSTVLRGNLGNYMYDNVSSNLGVSRNVLSPSGLINNAGSNLLETNFTANQFLSDYYVRNASFLKMDNAGLAYNFGRISPNRSTTLRFTANVQNVFVISDYKGIDPENSTGIDYNLYPRPRTYSLGVNVGF</sequence>
<dbReference type="Gene3D" id="2.170.130.10">
    <property type="entry name" value="TonB-dependent receptor, plug domain"/>
    <property type="match status" value="1"/>
</dbReference>
<evidence type="ECO:0000313" key="13">
    <source>
        <dbReference type="EMBL" id="SMO70097.1"/>
    </source>
</evidence>